<name>A0ACC0WTH3_9STRA</name>
<evidence type="ECO:0000313" key="2">
    <source>
        <dbReference type="Proteomes" id="UP001163321"/>
    </source>
</evidence>
<comment type="caution">
    <text evidence="1">The sequence shown here is derived from an EMBL/GenBank/DDBJ whole genome shotgun (WGS) entry which is preliminary data.</text>
</comment>
<reference evidence="1 2" key="1">
    <citation type="journal article" date="2022" name="bioRxiv">
        <title>The genome of the oomycete Peronosclerospora sorghi, a cosmopolitan pathogen of maize and sorghum, is inflated with dispersed pseudogenes.</title>
        <authorList>
            <person name="Fletcher K."/>
            <person name="Martin F."/>
            <person name="Isakeit T."/>
            <person name="Cavanaugh K."/>
            <person name="Magill C."/>
            <person name="Michelmore R."/>
        </authorList>
    </citation>
    <scope>NUCLEOTIDE SEQUENCE [LARGE SCALE GENOMIC DNA]</scope>
    <source>
        <strain evidence="1">P6</strain>
    </source>
</reference>
<accession>A0ACC0WTH3</accession>
<protein>
    <submittedName>
        <fullName evidence="1">Uncharacterized protein</fullName>
    </submittedName>
</protein>
<gene>
    <name evidence="1" type="ORF">PsorP6_001829</name>
</gene>
<keyword evidence="2" id="KW-1185">Reference proteome</keyword>
<proteinExistence type="predicted"/>
<dbReference type="EMBL" id="CM047580">
    <property type="protein sequence ID" value="KAI9921256.1"/>
    <property type="molecule type" value="Genomic_DNA"/>
</dbReference>
<organism evidence="1 2">
    <name type="scientific">Peronosclerospora sorghi</name>
    <dbReference type="NCBI Taxonomy" id="230839"/>
    <lineage>
        <taxon>Eukaryota</taxon>
        <taxon>Sar</taxon>
        <taxon>Stramenopiles</taxon>
        <taxon>Oomycota</taxon>
        <taxon>Peronosporomycetes</taxon>
        <taxon>Peronosporales</taxon>
        <taxon>Peronosporaceae</taxon>
        <taxon>Peronosclerospora</taxon>
    </lineage>
</organism>
<sequence length="695" mass="78709">MGGASLFQVGHAVEFWRVLVQLSILAFCLVLFEEALHHVEHKLSQYDKYQHMLRKAYRELMVLGLISLGLKLLKEMPGVNAYSKTMVAFQVADLMIFILAIALILQAIVVFMQLRKHNTLADRIELITAQDLVNAISPPAGTPPTAAHVQSSPASKCMCWPGKASQRADREVVQRRLLRHLFLRRFGLPQLFPFSKYLRRAQAHQISHMIEVEPSMWVLLLLVAWMLCGFLSMLHDMKVNIPKSHELVEMLVLFAWVLVGLHVLVLLYFRSCLRQLLHAAGYSDNEATLVQNLRVVADEEAAAWQMEAADSALSTMNQVQEELEEIEDSRNARRHALVRKDMGLQLVVTCCRNLKQLCAPRKNPTRESRAPSAIQPGSPHIRIRFFSRKAWHVLVMFMLILNGFYIVMIVQCAVYDLDNIYKEFGLVPAMLVPLPCALNTFVLEHHIFRTFVMVCSILRVDAETLGEVVNHFSEIIELRSEFASSLLACLKEGQLTLADLQRELHDHDPRQTGMIDVDKLRTVLTAFGFRLTRFRFNSVAMMLFELNGTKVEYGQVLRLLEVSQSTEADKTEAARPSLRRQHPLLQRTMSSMDEVQRASMRVKRVTARQVPLMPQPSLGAEPNPSDFVHLTTPAVPAADAHGTEKLDGSRIRPNLFTTQFAGSSSRALHDLFNIRTGSNRPMDSTPADDRTNKSL</sequence>
<dbReference type="Proteomes" id="UP001163321">
    <property type="component" value="Chromosome 1"/>
</dbReference>
<evidence type="ECO:0000313" key="1">
    <source>
        <dbReference type="EMBL" id="KAI9921256.1"/>
    </source>
</evidence>